<evidence type="ECO:0008006" key="7">
    <source>
        <dbReference type="Google" id="ProtNLM"/>
    </source>
</evidence>
<keyword evidence="2" id="KW-0732">Signal</keyword>
<sequence>MISRRPLSSPVIPSSVISFVLLLRSLGAVASFPKSPFADWLPQHSQNEGGLLLLDRRSLAEGEVLLFRTKKSRHRAIAVMTAHQQHKIGQMSSRFADALTFKEWLRRVYREEKALKVSVRTTEVVRPVLQHLYATRAHFRAPIIIHANTFESASSASPKFPSVPFSRLSSVSRERPVDALLFVQSVRSLLPDAVISLGWTKSEDFTAVNRLDWTTAFQLIELLNELGDQPAMLNMRLNDAVQSSERPRIYLLLKGEFNDFVESEKSMAKLEGIRSSGEQRILFDVDEKWRSRIRRFVPGPIQSSQRMFGLVPSQWVNWRFPSSSPMLSTSVLSPSGVAFLGWPNSLLLSTRRSDSPPSRQTIAGRVMFIPKHQSREVIPQRRSGMVLFLFHSDPSLLFAPRVPRAVQAFIGSDGHISLENNAPAKGFASDAFAKSSSAQLPRWKCYAFSLLDKGWRVEMEVWTERCDTTPTEDKGTTEGADGWVSERTFLQMDTPTDRGRRTRHVAVGKSGDGAIDFLVRTLSHNRSSALPTIAPKFLSFLSTTLLLIPLLLPYF</sequence>
<dbReference type="Pfam" id="PF10223">
    <property type="entry name" value="Menorin_N"/>
    <property type="match status" value="1"/>
</dbReference>
<dbReference type="Pfam" id="PF25161">
    <property type="entry name" value="Menorin_C"/>
    <property type="match status" value="1"/>
</dbReference>
<dbReference type="InterPro" id="IPR019356">
    <property type="entry name" value="Menorin_dom"/>
</dbReference>
<evidence type="ECO:0000313" key="6">
    <source>
        <dbReference type="Proteomes" id="UP001620626"/>
    </source>
</evidence>
<dbReference type="AlphaFoldDB" id="A0ABD2KEH4"/>
<dbReference type="InterPro" id="IPR057489">
    <property type="entry name" value="Menorin_C"/>
</dbReference>
<evidence type="ECO:0000313" key="5">
    <source>
        <dbReference type="EMBL" id="KAL3101324.1"/>
    </source>
</evidence>
<evidence type="ECO:0000259" key="3">
    <source>
        <dbReference type="Pfam" id="PF10223"/>
    </source>
</evidence>
<comment type="caution">
    <text evidence="5">The sequence shown here is derived from an EMBL/GenBank/DDBJ whole genome shotgun (WGS) entry which is preliminary data.</text>
</comment>
<evidence type="ECO:0000256" key="2">
    <source>
        <dbReference type="SAM" id="SignalP"/>
    </source>
</evidence>
<gene>
    <name evidence="5" type="ORF">niasHT_028080</name>
</gene>
<name>A0ABD2KEH4_9BILA</name>
<dbReference type="PANTHER" id="PTHR21184">
    <property type="entry name" value="MENORIN (DENDRITIC BRANCHING PROTEIN)"/>
    <property type="match status" value="1"/>
</dbReference>
<protein>
    <recommendedName>
        <fullName evidence="7">Transmembrane protein</fullName>
    </recommendedName>
</protein>
<evidence type="ECO:0000256" key="1">
    <source>
        <dbReference type="ARBA" id="ARBA00044953"/>
    </source>
</evidence>
<reference evidence="5 6" key="1">
    <citation type="submission" date="2024-10" db="EMBL/GenBank/DDBJ databases">
        <authorList>
            <person name="Kim D."/>
        </authorList>
    </citation>
    <scope>NUCLEOTIDE SEQUENCE [LARGE SCALE GENOMIC DNA]</scope>
    <source>
        <strain evidence="5">BH-2024</strain>
    </source>
</reference>
<evidence type="ECO:0000259" key="4">
    <source>
        <dbReference type="Pfam" id="PF25161"/>
    </source>
</evidence>
<feature type="chain" id="PRO_5044746419" description="Transmembrane protein" evidence="2">
    <location>
        <begin position="32"/>
        <end position="555"/>
    </location>
</feature>
<proteinExistence type="inferred from homology"/>
<dbReference type="Proteomes" id="UP001620626">
    <property type="component" value="Unassembled WGS sequence"/>
</dbReference>
<keyword evidence="6" id="KW-1185">Reference proteome</keyword>
<feature type="domain" description="Menorin C-terminal" evidence="4">
    <location>
        <begin position="315"/>
        <end position="524"/>
    </location>
</feature>
<feature type="domain" description="Menorin-like" evidence="3">
    <location>
        <begin position="61"/>
        <end position="243"/>
    </location>
</feature>
<dbReference type="PANTHER" id="PTHR21184:SF6">
    <property type="entry name" value="CONSERVED PLASMA MEMBRANE PROTEIN"/>
    <property type="match status" value="1"/>
</dbReference>
<comment type="similarity">
    <text evidence="1">Belongs to the menorin family.</text>
</comment>
<dbReference type="EMBL" id="JBICBT010000783">
    <property type="protein sequence ID" value="KAL3101324.1"/>
    <property type="molecule type" value="Genomic_DNA"/>
</dbReference>
<organism evidence="5 6">
    <name type="scientific">Heterodera trifolii</name>
    <dbReference type="NCBI Taxonomy" id="157864"/>
    <lineage>
        <taxon>Eukaryota</taxon>
        <taxon>Metazoa</taxon>
        <taxon>Ecdysozoa</taxon>
        <taxon>Nematoda</taxon>
        <taxon>Chromadorea</taxon>
        <taxon>Rhabditida</taxon>
        <taxon>Tylenchina</taxon>
        <taxon>Tylenchomorpha</taxon>
        <taxon>Tylenchoidea</taxon>
        <taxon>Heteroderidae</taxon>
        <taxon>Heteroderinae</taxon>
        <taxon>Heterodera</taxon>
    </lineage>
</organism>
<accession>A0ABD2KEH4</accession>
<feature type="signal peptide" evidence="2">
    <location>
        <begin position="1"/>
        <end position="31"/>
    </location>
</feature>